<reference evidence="3 4" key="1">
    <citation type="submission" date="2013-09" db="EMBL/GenBank/DDBJ databases">
        <title>High correlation between genotypes and phenotypes of environmental bacteria Comamonas testosteroni strains.</title>
        <authorList>
            <person name="Liu L."/>
            <person name="Zhu W."/>
            <person name="Xia X."/>
            <person name="Xu B."/>
            <person name="Luo M."/>
            <person name="Wang G."/>
        </authorList>
    </citation>
    <scope>NUCLEOTIDE SEQUENCE [LARGE SCALE GENOMIC DNA]</scope>
    <source>
        <strain evidence="2 3">DF2</strain>
        <strain evidence="1 4">JL14</strain>
    </source>
</reference>
<dbReference type="Proteomes" id="UP000029567">
    <property type="component" value="Unassembled WGS sequence"/>
</dbReference>
<dbReference type="EMBL" id="AWTP01000103">
    <property type="protein sequence ID" value="KGH12903.1"/>
    <property type="molecule type" value="Genomic_DNA"/>
</dbReference>
<name>A0A0E3BVG9_9BURK</name>
<protein>
    <submittedName>
        <fullName evidence="2">Uncharacterized protein</fullName>
    </submittedName>
</protein>
<dbReference type="Proteomes" id="UP000029549">
    <property type="component" value="Unassembled WGS sequence"/>
</dbReference>
<evidence type="ECO:0000313" key="3">
    <source>
        <dbReference type="Proteomes" id="UP000029549"/>
    </source>
</evidence>
<proteinExistence type="predicted"/>
<evidence type="ECO:0000313" key="1">
    <source>
        <dbReference type="EMBL" id="KGG91644.1"/>
    </source>
</evidence>
<gene>
    <name evidence="1" type="ORF">P245_13655</name>
    <name evidence="2" type="ORF">P608_09695</name>
</gene>
<dbReference type="AlphaFoldDB" id="A0A0E3BVG9"/>
<evidence type="ECO:0000313" key="4">
    <source>
        <dbReference type="Proteomes" id="UP000029567"/>
    </source>
</evidence>
<accession>A0A0E3BVG9</accession>
<comment type="caution">
    <text evidence="2">The sequence shown here is derived from an EMBL/GenBank/DDBJ whole genome shotgun (WGS) entry which is preliminary data.</text>
</comment>
<keyword evidence="3" id="KW-1185">Reference proteome</keyword>
<sequence length="135" mass="14194">MVLGPGSVGRGADEMVKLGGENDAMALMQVVGESFEVVLDFVRGAPMIATLKAARVPLPSARGDMKSRSISPTCHSAHSVAWGRDVTCPPIVRSTGAGSCGWGRSIGLSGMRKSGVNPGLRLYLGNWNGLYMYII</sequence>
<evidence type="ECO:0000313" key="2">
    <source>
        <dbReference type="EMBL" id="KGH12903.1"/>
    </source>
</evidence>
<organism evidence="2 3">
    <name type="scientific">Comamonas thiooxydans</name>
    <dbReference type="NCBI Taxonomy" id="363952"/>
    <lineage>
        <taxon>Bacteria</taxon>
        <taxon>Pseudomonadati</taxon>
        <taxon>Pseudomonadota</taxon>
        <taxon>Betaproteobacteria</taxon>
        <taxon>Burkholderiales</taxon>
        <taxon>Comamonadaceae</taxon>
        <taxon>Comamonas</taxon>
    </lineage>
</organism>
<dbReference type="EMBL" id="AWTN01000092">
    <property type="protein sequence ID" value="KGG91644.1"/>
    <property type="molecule type" value="Genomic_DNA"/>
</dbReference>